<dbReference type="Proteomes" id="UP000001514">
    <property type="component" value="Unassembled WGS sequence"/>
</dbReference>
<protein>
    <submittedName>
        <fullName evidence="1">Uncharacterized protein</fullName>
    </submittedName>
</protein>
<dbReference type="AlphaFoldDB" id="D8RVI2"/>
<reference evidence="1 2" key="1">
    <citation type="journal article" date="2011" name="Science">
        <title>The Selaginella genome identifies genetic changes associated with the evolution of vascular plants.</title>
        <authorList>
            <person name="Banks J.A."/>
            <person name="Nishiyama T."/>
            <person name="Hasebe M."/>
            <person name="Bowman J.L."/>
            <person name="Gribskov M."/>
            <person name="dePamphilis C."/>
            <person name="Albert V.A."/>
            <person name="Aono N."/>
            <person name="Aoyama T."/>
            <person name="Ambrose B.A."/>
            <person name="Ashton N.W."/>
            <person name="Axtell M.J."/>
            <person name="Barker E."/>
            <person name="Barker M.S."/>
            <person name="Bennetzen J.L."/>
            <person name="Bonawitz N.D."/>
            <person name="Chapple C."/>
            <person name="Cheng C."/>
            <person name="Correa L.G."/>
            <person name="Dacre M."/>
            <person name="DeBarry J."/>
            <person name="Dreyer I."/>
            <person name="Elias M."/>
            <person name="Engstrom E.M."/>
            <person name="Estelle M."/>
            <person name="Feng L."/>
            <person name="Finet C."/>
            <person name="Floyd S.K."/>
            <person name="Frommer W.B."/>
            <person name="Fujita T."/>
            <person name="Gramzow L."/>
            <person name="Gutensohn M."/>
            <person name="Harholt J."/>
            <person name="Hattori M."/>
            <person name="Heyl A."/>
            <person name="Hirai T."/>
            <person name="Hiwatashi Y."/>
            <person name="Ishikawa M."/>
            <person name="Iwata M."/>
            <person name="Karol K.G."/>
            <person name="Koehler B."/>
            <person name="Kolukisaoglu U."/>
            <person name="Kubo M."/>
            <person name="Kurata T."/>
            <person name="Lalonde S."/>
            <person name="Li K."/>
            <person name="Li Y."/>
            <person name="Litt A."/>
            <person name="Lyons E."/>
            <person name="Manning G."/>
            <person name="Maruyama T."/>
            <person name="Michael T.P."/>
            <person name="Mikami K."/>
            <person name="Miyazaki S."/>
            <person name="Morinaga S."/>
            <person name="Murata T."/>
            <person name="Mueller-Roeber B."/>
            <person name="Nelson D.R."/>
            <person name="Obara M."/>
            <person name="Oguri Y."/>
            <person name="Olmstead R.G."/>
            <person name="Onodera N."/>
            <person name="Petersen B.L."/>
            <person name="Pils B."/>
            <person name="Prigge M."/>
            <person name="Rensing S.A."/>
            <person name="Riano-Pachon D.M."/>
            <person name="Roberts A.W."/>
            <person name="Sato Y."/>
            <person name="Scheller H.V."/>
            <person name="Schulz B."/>
            <person name="Schulz C."/>
            <person name="Shakirov E.V."/>
            <person name="Shibagaki N."/>
            <person name="Shinohara N."/>
            <person name="Shippen D.E."/>
            <person name="Soerensen I."/>
            <person name="Sotooka R."/>
            <person name="Sugimoto N."/>
            <person name="Sugita M."/>
            <person name="Sumikawa N."/>
            <person name="Tanurdzic M."/>
            <person name="Theissen G."/>
            <person name="Ulvskov P."/>
            <person name="Wakazuki S."/>
            <person name="Weng J.K."/>
            <person name="Willats W.W."/>
            <person name="Wipf D."/>
            <person name="Wolf P.G."/>
            <person name="Yang L."/>
            <person name="Zimmer A.D."/>
            <person name="Zhu Q."/>
            <person name="Mitros T."/>
            <person name="Hellsten U."/>
            <person name="Loque D."/>
            <person name="Otillar R."/>
            <person name="Salamov A."/>
            <person name="Schmutz J."/>
            <person name="Shapiro H."/>
            <person name="Lindquist E."/>
            <person name="Lucas S."/>
            <person name="Rokhsar D."/>
            <person name="Grigoriev I.V."/>
        </authorList>
    </citation>
    <scope>NUCLEOTIDE SEQUENCE [LARGE SCALE GENOMIC DNA]</scope>
</reference>
<gene>
    <name evidence="1" type="ORF">SELMODRAFT_415252</name>
</gene>
<evidence type="ECO:0000313" key="2">
    <source>
        <dbReference type="Proteomes" id="UP000001514"/>
    </source>
</evidence>
<name>D8RVI2_SELML</name>
<dbReference type="HOGENOM" id="CLU_1629872_0_0_1"/>
<evidence type="ECO:0000313" key="1">
    <source>
        <dbReference type="EMBL" id="EFJ23778.1"/>
    </source>
</evidence>
<dbReference type="Gramene" id="EFJ23778">
    <property type="protein sequence ID" value="EFJ23778"/>
    <property type="gene ID" value="SELMODRAFT_415252"/>
</dbReference>
<sequence>MPGSRSLSIETATAACIANSGLNGSRRAPEASKSWTIVVGILRELINFNYSRAEQFWFIEQSTTQARTVSSCQDDHSALARFTITSNPEGGERAASEKLALGINTYEPKTYSSIGSGDILISTIFLLKLSWKQELSIMCNNFQLFLCIKFENMNSGWRSKPTM</sequence>
<dbReference type="EMBL" id="GL377591">
    <property type="protein sequence ID" value="EFJ23778.1"/>
    <property type="molecule type" value="Genomic_DNA"/>
</dbReference>
<dbReference type="InParanoid" id="D8RVI2"/>
<dbReference type="KEGG" id="smo:SELMODRAFT_415252"/>
<organism evidence="2">
    <name type="scientific">Selaginella moellendorffii</name>
    <name type="common">Spikemoss</name>
    <dbReference type="NCBI Taxonomy" id="88036"/>
    <lineage>
        <taxon>Eukaryota</taxon>
        <taxon>Viridiplantae</taxon>
        <taxon>Streptophyta</taxon>
        <taxon>Embryophyta</taxon>
        <taxon>Tracheophyta</taxon>
        <taxon>Lycopodiopsida</taxon>
        <taxon>Selaginellales</taxon>
        <taxon>Selaginellaceae</taxon>
        <taxon>Selaginella</taxon>
    </lineage>
</organism>
<accession>D8RVI2</accession>
<keyword evidence="2" id="KW-1185">Reference proteome</keyword>
<proteinExistence type="predicted"/>